<accession>A0A7H1N4D5</accession>
<gene>
    <name evidence="2" type="ORF">HQ394_16100</name>
</gene>
<dbReference type="Proteomes" id="UP000516369">
    <property type="component" value="Chromosome"/>
</dbReference>
<protein>
    <submittedName>
        <fullName evidence="2">FkbM family methyltransferase</fullName>
    </submittedName>
</protein>
<dbReference type="NCBIfam" id="TIGR01444">
    <property type="entry name" value="fkbM_fam"/>
    <property type="match status" value="1"/>
</dbReference>
<dbReference type="PANTHER" id="PTHR34009:SF2">
    <property type="entry name" value="PROTEIN STAR"/>
    <property type="match status" value="1"/>
</dbReference>
<evidence type="ECO:0000313" key="3">
    <source>
        <dbReference type="Proteomes" id="UP000516369"/>
    </source>
</evidence>
<dbReference type="PANTHER" id="PTHR34009">
    <property type="entry name" value="PROTEIN STAR"/>
    <property type="match status" value="1"/>
</dbReference>
<dbReference type="GO" id="GO:0005737">
    <property type="term" value="C:cytoplasm"/>
    <property type="evidence" value="ECO:0007669"/>
    <property type="project" value="GOC"/>
</dbReference>
<proteinExistence type="predicted"/>
<organism evidence="2 3">
    <name type="scientific">Defluviicoccus vanus</name>
    <dbReference type="NCBI Taxonomy" id="111831"/>
    <lineage>
        <taxon>Bacteria</taxon>
        <taxon>Pseudomonadati</taxon>
        <taxon>Pseudomonadota</taxon>
        <taxon>Alphaproteobacteria</taxon>
        <taxon>Rhodospirillales</taxon>
        <taxon>Rhodospirillaceae</taxon>
        <taxon>Defluviicoccus</taxon>
    </lineage>
</organism>
<dbReference type="GO" id="GO:0008168">
    <property type="term" value="F:methyltransferase activity"/>
    <property type="evidence" value="ECO:0007669"/>
    <property type="project" value="UniProtKB-KW"/>
</dbReference>
<keyword evidence="3" id="KW-1185">Reference proteome</keyword>
<name>A0A7H1N4D5_9PROT</name>
<evidence type="ECO:0000313" key="2">
    <source>
        <dbReference type="EMBL" id="QNT70571.1"/>
    </source>
</evidence>
<dbReference type="Gene3D" id="3.40.50.150">
    <property type="entry name" value="Vaccinia Virus protein VP39"/>
    <property type="match status" value="1"/>
</dbReference>
<dbReference type="GO" id="GO:0005886">
    <property type="term" value="C:plasma membrane"/>
    <property type="evidence" value="ECO:0007669"/>
    <property type="project" value="TreeGrafter"/>
</dbReference>
<feature type="domain" description="Methyltransferase FkbM" evidence="1">
    <location>
        <begin position="3"/>
        <end position="159"/>
    </location>
</feature>
<dbReference type="GO" id="GO:0032259">
    <property type="term" value="P:methylation"/>
    <property type="evidence" value="ECO:0007669"/>
    <property type="project" value="UniProtKB-KW"/>
</dbReference>
<sequence>MVESSCLFFAETMGWRAINLEASPPIYHKLCQNRPDALNIHAALSDSDGSISFTHAIHPRLGQDFGNGSVAHSEAHRVELDSLGCDYETFVVPRRSYRSLIEEHGIRSLDLMVLDVEGHELAAIEGMRGSAVLPTVLCIEFGHVGLEQLTQIMAEVGYTFDTTSHANAFFLRTDKQTPHRPRSSRGAG</sequence>
<dbReference type="InterPro" id="IPR053202">
    <property type="entry name" value="EGF_Rcpt_Signaling_Reg"/>
</dbReference>
<dbReference type="InterPro" id="IPR029063">
    <property type="entry name" value="SAM-dependent_MTases_sf"/>
</dbReference>
<dbReference type="EMBL" id="CP053923">
    <property type="protein sequence ID" value="QNT70571.1"/>
    <property type="molecule type" value="Genomic_DNA"/>
</dbReference>
<dbReference type="GO" id="GO:0006888">
    <property type="term" value="P:endoplasmic reticulum to Golgi vesicle-mediated transport"/>
    <property type="evidence" value="ECO:0007669"/>
    <property type="project" value="TreeGrafter"/>
</dbReference>
<dbReference type="SUPFAM" id="SSF53335">
    <property type="entry name" value="S-adenosyl-L-methionine-dependent methyltransferases"/>
    <property type="match status" value="1"/>
</dbReference>
<dbReference type="KEGG" id="dvn:HQ394_16100"/>
<dbReference type="InterPro" id="IPR006342">
    <property type="entry name" value="FkbM_mtfrase"/>
</dbReference>
<keyword evidence="2" id="KW-0808">Transferase</keyword>
<reference evidence="2 3" key="1">
    <citation type="submission" date="2020-05" db="EMBL/GenBank/DDBJ databases">
        <title>Complete closed genome sequence of Defluviicoccus vanus.</title>
        <authorList>
            <person name="Bessarab I."/>
            <person name="Arumugam K."/>
            <person name="Maszenan A.M."/>
            <person name="Seviour R.J."/>
            <person name="Williams R.B."/>
        </authorList>
    </citation>
    <scope>NUCLEOTIDE SEQUENCE [LARGE SCALE GENOMIC DNA]</scope>
    <source>
        <strain evidence="2 3">Ben 114</strain>
    </source>
</reference>
<evidence type="ECO:0000259" key="1">
    <source>
        <dbReference type="Pfam" id="PF05050"/>
    </source>
</evidence>
<dbReference type="Pfam" id="PF05050">
    <property type="entry name" value="Methyltransf_21"/>
    <property type="match status" value="1"/>
</dbReference>
<dbReference type="GO" id="GO:0016197">
    <property type="term" value="P:endosomal transport"/>
    <property type="evidence" value="ECO:0007669"/>
    <property type="project" value="TreeGrafter"/>
</dbReference>
<keyword evidence="2" id="KW-0489">Methyltransferase</keyword>
<dbReference type="AlphaFoldDB" id="A0A7H1N4D5"/>